<evidence type="ECO:0000256" key="1">
    <source>
        <dbReference type="ARBA" id="ARBA00004429"/>
    </source>
</evidence>
<keyword evidence="6 9" id="KW-0812">Transmembrane</keyword>
<dbReference type="PROSITE" id="PS51012">
    <property type="entry name" value="ABC_TM2"/>
    <property type="match status" value="1"/>
</dbReference>
<evidence type="ECO:0000256" key="2">
    <source>
        <dbReference type="ARBA" id="ARBA00007783"/>
    </source>
</evidence>
<reference evidence="11 12" key="1">
    <citation type="submission" date="2018-11" db="EMBL/GenBank/DDBJ databases">
        <title>Draft genome of Simplicispira Flexivirga sp. BO-16.</title>
        <authorList>
            <person name="Im W.T."/>
        </authorList>
    </citation>
    <scope>NUCLEOTIDE SEQUENCE [LARGE SCALE GENOMIC DNA]</scope>
    <source>
        <strain evidence="11 12">BO-16</strain>
    </source>
</reference>
<gene>
    <name evidence="11" type="ORF">EFY87_12225</name>
</gene>
<evidence type="ECO:0000259" key="10">
    <source>
        <dbReference type="PROSITE" id="PS51012"/>
    </source>
</evidence>
<dbReference type="GO" id="GO:0140359">
    <property type="term" value="F:ABC-type transporter activity"/>
    <property type="evidence" value="ECO:0007669"/>
    <property type="project" value="InterPro"/>
</dbReference>
<evidence type="ECO:0000256" key="5">
    <source>
        <dbReference type="ARBA" id="ARBA00022519"/>
    </source>
</evidence>
<keyword evidence="4 9" id="KW-1003">Cell membrane</keyword>
<dbReference type="PANTHER" id="PTHR30413:SF8">
    <property type="entry name" value="TRANSPORT PERMEASE PROTEIN"/>
    <property type="match status" value="1"/>
</dbReference>
<dbReference type="GO" id="GO:0015920">
    <property type="term" value="P:lipopolysaccharide transport"/>
    <property type="evidence" value="ECO:0007669"/>
    <property type="project" value="TreeGrafter"/>
</dbReference>
<keyword evidence="5" id="KW-0997">Cell inner membrane</keyword>
<sequence>MQALVSRYGLKRAGSRASLADYTRELWQRRYFIAEFSRATNASGYSSSMLGQYWQVLTPLLNAGVYYVMFGLILGTSRHVHNYTGFLVVGVFVFQFIQTSINSGSRALQSYKSLARTLRFPRAVFPLASTSIALEQLLASLVVLVPIILLTGESIRVQWIEVVPALALVTMFGTGMAFIFARIGSKVPDVSQMLPFVLRVWFYFSGIMYSIQQFTKNRPAWVGETMSNNPATIYVNLFRSAFLGGYGQPLTVWLAGLAWSVVVLAAGYVYFWKAEEDYGRD</sequence>
<dbReference type="InterPro" id="IPR013525">
    <property type="entry name" value="ABC2_TM"/>
</dbReference>
<dbReference type="EMBL" id="RJJQ01000012">
    <property type="protein sequence ID" value="RNI21050.1"/>
    <property type="molecule type" value="Genomic_DNA"/>
</dbReference>
<feature type="transmembrane region" description="Helical" evidence="9">
    <location>
        <begin position="56"/>
        <end position="77"/>
    </location>
</feature>
<name>A0A3M9M674_9MICO</name>
<feature type="transmembrane region" description="Helical" evidence="9">
    <location>
        <begin position="83"/>
        <end position="102"/>
    </location>
</feature>
<comment type="subcellular location">
    <subcellularLocation>
        <location evidence="1">Cell inner membrane</location>
        <topology evidence="1">Multi-pass membrane protein</topology>
    </subcellularLocation>
    <subcellularLocation>
        <location evidence="9">Cell membrane</location>
        <topology evidence="9">Multi-pass membrane protein</topology>
    </subcellularLocation>
</comment>
<accession>A0A3M9M674</accession>
<keyword evidence="8 9" id="KW-0472">Membrane</keyword>
<dbReference type="Proteomes" id="UP000271678">
    <property type="component" value="Unassembled WGS sequence"/>
</dbReference>
<comment type="caution">
    <text evidence="9">Lacks conserved residue(s) required for the propagation of feature annotation.</text>
</comment>
<evidence type="ECO:0000256" key="4">
    <source>
        <dbReference type="ARBA" id="ARBA00022475"/>
    </source>
</evidence>
<evidence type="ECO:0000256" key="8">
    <source>
        <dbReference type="ARBA" id="ARBA00023136"/>
    </source>
</evidence>
<evidence type="ECO:0000313" key="11">
    <source>
        <dbReference type="EMBL" id="RNI21050.1"/>
    </source>
</evidence>
<feature type="transmembrane region" description="Helical" evidence="9">
    <location>
        <begin position="123"/>
        <end position="150"/>
    </location>
</feature>
<comment type="similarity">
    <text evidence="2 9">Belongs to the ABC-2 integral membrane protein family.</text>
</comment>
<feature type="transmembrane region" description="Helical" evidence="9">
    <location>
        <begin position="162"/>
        <end position="181"/>
    </location>
</feature>
<keyword evidence="3 9" id="KW-0813">Transport</keyword>
<evidence type="ECO:0000313" key="12">
    <source>
        <dbReference type="Proteomes" id="UP000271678"/>
    </source>
</evidence>
<evidence type="ECO:0000256" key="3">
    <source>
        <dbReference type="ARBA" id="ARBA00022448"/>
    </source>
</evidence>
<comment type="caution">
    <text evidence="11">The sequence shown here is derived from an EMBL/GenBank/DDBJ whole genome shotgun (WGS) entry which is preliminary data.</text>
</comment>
<dbReference type="InterPro" id="IPR047817">
    <property type="entry name" value="ABC2_TM_bact-type"/>
</dbReference>
<organism evidence="11 12">
    <name type="scientific">Flexivirga caeni</name>
    <dbReference type="NCBI Taxonomy" id="2294115"/>
    <lineage>
        <taxon>Bacteria</taxon>
        <taxon>Bacillati</taxon>
        <taxon>Actinomycetota</taxon>
        <taxon>Actinomycetes</taxon>
        <taxon>Micrococcales</taxon>
        <taxon>Dermacoccaceae</taxon>
        <taxon>Flexivirga</taxon>
    </lineage>
</organism>
<dbReference type="GO" id="GO:0005886">
    <property type="term" value="C:plasma membrane"/>
    <property type="evidence" value="ECO:0007669"/>
    <property type="project" value="UniProtKB-SubCell"/>
</dbReference>
<evidence type="ECO:0000256" key="7">
    <source>
        <dbReference type="ARBA" id="ARBA00022989"/>
    </source>
</evidence>
<dbReference type="AlphaFoldDB" id="A0A3M9M674"/>
<dbReference type="OrthoDB" id="4186295at2"/>
<feature type="transmembrane region" description="Helical" evidence="9">
    <location>
        <begin position="250"/>
        <end position="271"/>
    </location>
</feature>
<dbReference type="PANTHER" id="PTHR30413">
    <property type="entry name" value="INNER MEMBRANE TRANSPORT PERMEASE"/>
    <property type="match status" value="1"/>
</dbReference>
<evidence type="ECO:0000256" key="9">
    <source>
        <dbReference type="RuleBase" id="RU361157"/>
    </source>
</evidence>
<evidence type="ECO:0000256" key="6">
    <source>
        <dbReference type="ARBA" id="ARBA00022692"/>
    </source>
</evidence>
<proteinExistence type="inferred from homology"/>
<keyword evidence="7 9" id="KW-1133">Transmembrane helix</keyword>
<protein>
    <recommendedName>
        <fullName evidence="9">Transport permease protein</fullName>
    </recommendedName>
</protein>
<keyword evidence="12" id="KW-1185">Reference proteome</keyword>
<dbReference type="Pfam" id="PF01061">
    <property type="entry name" value="ABC2_membrane"/>
    <property type="match status" value="1"/>
</dbReference>
<feature type="domain" description="ABC transmembrane type-2" evidence="10">
    <location>
        <begin position="50"/>
        <end position="274"/>
    </location>
</feature>